<dbReference type="SUPFAM" id="SSF89796">
    <property type="entry name" value="CoA-transferase family III (CaiB/BaiF)"/>
    <property type="match status" value="1"/>
</dbReference>
<reference evidence="2 3" key="1">
    <citation type="submission" date="2018-07" db="EMBL/GenBank/DDBJ databases">
        <title>Genomic Encyclopedia of Type Strains, Phase IV (KMG-IV): sequencing the most valuable type-strain genomes for metagenomic binning, comparative biology and taxonomic classification.</title>
        <authorList>
            <person name="Goeker M."/>
        </authorList>
    </citation>
    <scope>NUCLEOTIDE SEQUENCE [LARGE SCALE GENOMIC DNA]</scope>
    <source>
        <strain evidence="2 3">DSM 26725</strain>
    </source>
</reference>
<dbReference type="PANTHER" id="PTHR48228:SF6">
    <property type="entry name" value="L-CARNITINE COA-TRANSFERASE"/>
    <property type="match status" value="1"/>
</dbReference>
<sequence length="407" mass="43582">MAQETIVDIGKGKCVSGPLAGLRVVELGQLIAGPFCAQLLGDMGADIVKVEPPGAGDPMRQWGRGDPPVWWEVIARNKRSVSLNLREEEGQEIARKLIADADIVVENFRPGTLERWNLGPDRLMEENPGLIAVRISGYGQDGPYAQRAGFGGIGEAMGGWRGIVGSPDEPPSRMGVSIGDSLAGTFGALGALAALRERDVSGKGQIVDSALYEAVLQMMESLVPEYDASGFIRQRSGAILPGIAPSNVYPCRDGDFLIAANHDGVFARLAKAMGREDLADDPRFADHAARGAHQAELDGIIAAWTSTKTLEDLEQLMVDNAVPSGRVYTAEDMMEDAHFKARKAIVSVMTEKHGPLQMQSVFPKLSRTPGRIRRTAPVQAGADNAEILGALGIDAARRVELADRNII</sequence>
<dbReference type="PANTHER" id="PTHR48228">
    <property type="entry name" value="SUCCINYL-COA--D-CITRAMALATE COA-TRANSFERASE"/>
    <property type="match status" value="1"/>
</dbReference>
<dbReference type="InterPro" id="IPR003673">
    <property type="entry name" value="CoA-Trfase_fam_III"/>
</dbReference>
<evidence type="ECO:0000313" key="2">
    <source>
        <dbReference type="EMBL" id="RED17337.1"/>
    </source>
</evidence>
<keyword evidence="3" id="KW-1185">Reference proteome</keyword>
<dbReference type="InterPro" id="IPR044855">
    <property type="entry name" value="CoA-Trfase_III_dom3_sf"/>
</dbReference>
<dbReference type="Gene3D" id="3.40.50.10540">
    <property type="entry name" value="Crotonobetainyl-coa:carnitine coa-transferase, domain 1"/>
    <property type="match status" value="1"/>
</dbReference>
<dbReference type="EMBL" id="QRDP01000004">
    <property type="protein sequence ID" value="RED17337.1"/>
    <property type="molecule type" value="Genomic_DNA"/>
</dbReference>
<keyword evidence="1 2" id="KW-0808">Transferase</keyword>
<name>A0A3D9FID5_9SPHN</name>
<dbReference type="OrthoDB" id="5720311at2"/>
<dbReference type="Pfam" id="PF02515">
    <property type="entry name" value="CoA_transf_3"/>
    <property type="match status" value="1"/>
</dbReference>
<evidence type="ECO:0000256" key="1">
    <source>
        <dbReference type="ARBA" id="ARBA00022679"/>
    </source>
</evidence>
<dbReference type="InterPro" id="IPR050509">
    <property type="entry name" value="CoA-transferase_III"/>
</dbReference>
<protein>
    <submittedName>
        <fullName evidence="2">Formyl-CoA transferase</fullName>
    </submittedName>
</protein>
<proteinExistence type="predicted"/>
<dbReference type="GO" id="GO:0016740">
    <property type="term" value="F:transferase activity"/>
    <property type="evidence" value="ECO:0007669"/>
    <property type="project" value="UniProtKB-KW"/>
</dbReference>
<dbReference type="InterPro" id="IPR023606">
    <property type="entry name" value="CoA-Trfase_III_dom_1_sf"/>
</dbReference>
<evidence type="ECO:0000313" key="3">
    <source>
        <dbReference type="Proteomes" id="UP000256310"/>
    </source>
</evidence>
<dbReference type="RefSeq" id="WP_116236622.1">
    <property type="nucleotide sequence ID" value="NZ_QRDP01000004.1"/>
</dbReference>
<dbReference type="Proteomes" id="UP000256310">
    <property type="component" value="Unassembled WGS sequence"/>
</dbReference>
<accession>A0A3D9FID5</accession>
<comment type="caution">
    <text evidence="2">The sequence shown here is derived from an EMBL/GenBank/DDBJ whole genome shotgun (WGS) entry which is preliminary data.</text>
</comment>
<dbReference type="Gene3D" id="3.30.1540.10">
    <property type="entry name" value="formyl-coa transferase, domain 3"/>
    <property type="match status" value="1"/>
</dbReference>
<dbReference type="AlphaFoldDB" id="A0A3D9FID5"/>
<gene>
    <name evidence="2" type="ORF">DFR46_2383</name>
</gene>
<organism evidence="2 3">
    <name type="scientific">Parasphingopyxis lamellibrachiae</name>
    <dbReference type="NCBI Taxonomy" id="680125"/>
    <lineage>
        <taxon>Bacteria</taxon>
        <taxon>Pseudomonadati</taxon>
        <taxon>Pseudomonadota</taxon>
        <taxon>Alphaproteobacteria</taxon>
        <taxon>Sphingomonadales</taxon>
        <taxon>Sphingomonadaceae</taxon>
        <taxon>Parasphingopyxis</taxon>
    </lineage>
</organism>